<organism evidence="2 3">
    <name type="scientific">Ascobolus immersus RN42</name>
    <dbReference type="NCBI Taxonomy" id="1160509"/>
    <lineage>
        <taxon>Eukaryota</taxon>
        <taxon>Fungi</taxon>
        <taxon>Dikarya</taxon>
        <taxon>Ascomycota</taxon>
        <taxon>Pezizomycotina</taxon>
        <taxon>Pezizomycetes</taxon>
        <taxon>Pezizales</taxon>
        <taxon>Ascobolaceae</taxon>
        <taxon>Ascobolus</taxon>
    </lineage>
</organism>
<evidence type="ECO:0000313" key="2">
    <source>
        <dbReference type="EMBL" id="RPA87657.1"/>
    </source>
</evidence>
<gene>
    <name evidence="2" type="ORF">BJ508DRAFT_410405</name>
</gene>
<feature type="region of interest" description="Disordered" evidence="1">
    <location>
        <begin position="259"/>
        <end position="283"/>
    </location>
</feature>
<sequence>MEAFYGPKSAAYACWYCPTQDYLFKGNSYKDLGYHLNDKHKAEDQVIASHFWDFARWTYPRLALPTLKRAAEFFKEYLKDQDARPRLEGPADYAASYRFRVTWLPKALLQEAEAAQNDPVTSTRTHRRLTIVNTTDGRRCLRYVDVPGVAERAAAPLPQQSAQAGLSEDIATASAPRATKQPAASDRPDVNDSITTGPRENGIPEPTDTGELEHTFMFDGFEFTVKKRRLSEPRAASQVRTNDLNVTVLPMAPANRALTQLVEGGSSSDRGGNGNSKKRKVGE</sequence>
<protein>
    <submittedName>
        <fullName evidence="2">Uncharacterized protein</fullName>
    </submittedName>
</protein>
<accession>A0A3N4IQF1</accession>
<dbReference type="Proteomes" id="UP000275078">
    <property type="component" value="Unassembled WGS sequence"/>
</dbReference>
<dbReference type="EMBL" id="ML119646">
    <property type="protein sequence ID" value="RPA87657.1"/>
    <property type="molecule type" value="Genomic_DNA"/>
</dbReference>
<proteinExistence type="predicted"/>
<dbReference type="AlphaFoldDB" id="A0A3N4IQF1"/>
<reference evidence="2 3" key="1">
    <citation type="journal article" date="2018" name="Nat. Ecol. Evol.">
        <title>Pezizomycetes genomes reveal the molecular basis of ectomycorrhizal truffle lifestyle.</title>
        <authorList>
            <person name="Murat C."/>
            <person name="Payen T."/>
            <person name="Noel B."/>
            <person name="Kuo A."/>
            <person name="Morin E."/>
            <person name="Chen J."/>
            <person name="Kohler A."/>
            <person name="Krizsan K."/>
            <person name="Balestrini R."/>
            <person name="Da Silva C."/>
            <person name="Montanini B."/>
            <person name="Hainaut M."/>
            <person name="Levati E."/>
            <person name="Barry K.W."/>
            <person name="Belfiori B."/>
            <person name="Cichocki N."/>
            <person name="Clum A."/>
            <person name="Dockter R.B."/>
            <person name="Fauchery L."/>
            <person name="Guy J."/>
            <person name="Iotti M."/>
            <person name="Le Tacon F."/>
            <person name="Lindquist E.A."/>
            <person name="Lipzen A."/>
            <person name="Malagnac F."/>
            <person name="Mello A."/>
            <person name="Molinier V."/>
            <person name="Miyauchi S."/>
            <person name="Poulain J."/>
            <person name="Riccioni C."/>
            <person name="Rubini A."/>
            <person name="Sitrit Y."/>
            <person name="Splivallo R."/>
            <person name="Traeger S."/>
            <person name="Wang M."/>
            <person name="Zifcakova L."/>
            <person name="Wipf D."/>
            <person name="Zambonelli A."/>
            <person name="Paolocci F."/>
            <person name="Nowrousian M."/>
            <person name="Ottonello S."/>
            <person name="Baldrian P."/>
            <person name="Spatafora J.W."/>
            <person name="Henrissat B."/>
            <person name="Nagy L.G."/>
            <person name="Aury J.M."/>
            <person name="Wincker P."/>
            <person name="Grigoriev I.V."/>
            <person name="Bonfante P."/>
            <person name="Martin F.M."/>
        </authorList>
    </citation>
    <scope>NUCLEOTIDE SEQUENCE [LARGE SCALE GENOMIC DNA]</scope>
    <source>
        <strain evidence="2 3">RN42</strain>
    </source>
</reference>
<keyword evidence="3" id="KW-1185">Reference proteome</keyword>
<name>A0A3N4IQF1_ASCIM</name>
<evidence type="ECO:0000313" key="3">
    <source>
        <dbReference type="Proteomes" id="UP000275078"/>
    </source>
</evidence>
<evidence type="ECO:0000256" key="1">
    <source>
        <dbReference type="SAM" id="MobiDB-lite"/>
    </source>
</evidence>
<feature type="region of interest" description="Disordered" evidence="1">
    <location>
        <begin position="173"/>
        <end position="210"/>
    </location>
</feature>